<sequence length="171" mass="19581">MKYWLLFFIVVCTLDAKAQIFTYNTAEGMPLFFIDSVKFKVLPFFAVDKIADLQIVGYKEGSKVYVNGEMYFKLKNSKSLNLLTLDQIAKNYGIHAKSLIYMVDGQFVRDTSDIKIDSSYVYKCLIHKSGDFKYLNVAPLTILNVLTRNKENLDRDTIRYIKGISPATADN</sequence>
<comment type="caution">
    <text evidence="2">The sequence shown here is derived from an EMBL/GenBank/DDBJ whole genome shotgun (WGS) entry which is preliminary data.</text>
</comment>
<evidence type="ECO:0000313" key="2">
    <source>
        <dbReference type="EMBL" id="MXV49594.1"/>
    </source>
</evidence>
<accession>A0A7K1Y4U3</accession>
<dbReference type="RefSeq" id="WP_160842763.1">
    <property type="nucleotide sequence ID" value="NZ_WVHT01000001.1"/>
</dbReference>
<organism evidence="2 3">
    <name type="scientific">Hufsiella arboris</name>
    <dbReference type="NCBI Taxonomy" id="2695275"/>
    <lineage>
        <taxon>Bacteria</taxon>
        <taxon>Pseudomonadati</taxon>
        <taxon>Bacteroidota</taxon>
        <taxon>Sphingobacteriia</taxon>
        <taxon>Sphingobacteriales</taxon>
        <taxon>Sphingobacteriaceae</taxon>
        <taxon>Hufsiella</taxon>
    </lineage>
</organism>
<feature type="chain" id="PRO_5029841189" evidence="1">
    <location>
        <begin position="19"/>
        <end position="171"/>
    </location>
</feature>
<proteinExistence type="predicted"/>
<evidence type="ECO:0000256" key="1">
    <source>
        <dbReference type="SAM" id="SignalP"/>
    </source>
</evidence>
<keyword evidence="1" id="KW-0732">Signal</keyword>
<reference evidence="2 3" key="1">
    <citation type="submission" date="2019-11" db="EMBL/GenBank/DDBJ databases">
        <title>Pedobacter sp. HMF7647 Genome sequencing and assembly.</title>
        <authorList>
            <person name="Kang H."/>
            <person name="Kim H."/>
            <person name="Joh K."/>
        </authorList>
    </citation>
    <scope>NUCLEOTIDE SEQUENCE [LARGE SCALE GENOMIC DNA]</scope>
    <source>
        <strain evidence="2 3">HMF7647</strain>
    </source>
</reference>
<dbReference type="AlphaFoldDB" id="A0A7K1Y4U3"/>
<protein>
    <submittedName>
        <fullName evidence="2">Uncharacterized protein</fullName>
    </submittedName>
</protein>
<name>A0A7K1Y4U3_9SPHI</name>
<evidence type="ECO:0000313" key="3">
    <source>
        <dbReference type="Proteomes" id="UP000466586"/>
    </source>
</evidence>
<dbReference type="Proteomes" id="UP000466586">
    <property type="component" value="Unassembled WGS sequence"/>
</dbReference>
<feature type="signal peptide" evidence="1">
    <location>
        <begin position="1"/>
        <end position="18"/>
    </location>
</feature>
<dbReference type="EMBL" id="WVHT01000001">
    <property type="protein sequence ID" value="MXV49594.1"/>
    <property type="molecule type" value="Genomic_DNA"/>
</dbReference>
<keyword evidence="3" id="KW-1185">Reference proteome</keyword>
<gene>
    <name evidence="2" type="ORF">GS399_01305</name>
</gene>